<reference evidence="1 2" key="1">
    <citation type="submission" date="2020-10" db="EMBL/GenBank/DDBJ databases">
        <title>The Coptis chinensis genome and diversification of protoberbering-type alkaloids.</title>
        <authorList>
            <person name="Wang B."/>
            <person name="Shu S."/>
            <person name="Song C."/>
            <person name="Liu Y."/>
        </authorList>
    </citation>
    <scope>NUCLEOTIDE SEQUENCE [LARGE SCALE GENOMIC DNA]</scope>
    <source>
        <strain evidence="1">HL-2020</strain>
        <tissue evidence="1">Leaf</tissue>
    </source>
</reference>
<dbReference type="EMBL" id="JADFTS010000002">
    <property type="protein sequence ID" value="KAF9619456.1"/>
    <property type="molecule type" value="Genomic_DNA"/>
</dbReference>
<protein>
    <submittedName>
        <fullName evidence="1">Uncharacterized protein</fullName>
    </submittedName>
</protein>
<organism evidence="1 2">
    <name type="scientific">Coptis chinensis</name>
    <dbReference type="NCBI Taxonomy" id="261450"/>
    <lineage>
        <taxon>Eukaryota</taxon>
        <taxon>Viridiplantae</taxon>
        <taxon>Streptophyta</taxon>
        <taxon>Embryophyta</taxon>
        <taxon>Tracheophyta</taxon>
        <taxon>Spermatophyta</taxon>
        <taxon>Magnoliopsida</taxon>
        <taxon>Ranunculales</taxon>
        <taxon>Ranunculaceae</taxon>
        <taxon>Coptidoideae</taxon>
        <taxon>Coptis</taxon>
    </lineage>
</organism>
<evidence type="ECO:0000313" key="2">
    <source>
        <dbReference type="Proteomes" id="UP000631114"/>
    </source>
</evidence>
<proteinExistence type="predicted"/>
<sequence length="214" mass="23849">MGYDRDILVRSMQKNQVAIVAWLANNIFFVPMPLTIQEDFCEILFKLQEEEDDIDMGSILWEAIASSRLGEEDTYPLPLFEKNKGDEDETVMIRKDDMMKKTTITDTGADETERGFTIKSNGISLYCEMSGILALILVTLSCSNVIVLSCSFVKEINVLDYGAVGGGYIDDSQILGTILSPQDTEKWDGIDSSQWLAFRRVTGLIVDGYGTING</sequence>
<name>A0A835IK80_9MAGN</name>
<gene>
    <name evidence="1" type="ORF">IFM89_007031</name>
</gene>
<evidence type="ECO:0000313" key="1">
    <source>
        <dbReference type="EMBL" id="KAF9619456.1"/>
    </source>
</evidence>
<keyword evidence="2" id="KW-1185">Reference proteome</keyword>
<dbReference type="SUPFAM" id="SSF51126">
    <property type="entry name" value="Pectin lyase-like"/>
    <property type="match status" value="1"/>
</dbReference>
<accession>A0A835IK80</accession>
<dbReference type="AlphaFoldDB" id="A0A835IK80"/>
<dbReference type="OrthoDB" id="187139at2759"/>
<comment type="caution">
    <text evidence="1">The sequence shown here is derived from an EMBL/GenBank/DDBJ whole genome shotgun (WGS) entry which is preliminary data.</text>
</comment>
<dbReference type="Proteomes" id="UP000631114">
    <property type="component" value="Unassembled WGS sequence"/>
</dbReference>
<dbReference type="InterPro" id="IPR011050">
    <property type="entry name" value="Pectin_lyase_fold/virulence"/>
</dbReference>